<dbReference type="EMBL" id="JBBPCC010000019">
    <property type="protein sequence ID" value="MEK8131229.1"/>
    <property type="molecule type" value="Genomic_DNA"/>
</dbReference>
<dbReference type="Pfam" id="PF12833">
    <property type="entry name" value="HTH_18"/>
    <property type="match status" value="1"/>
</dbReference>
<evidence type="ECO:0000256" key="4">
    <source>
        <dbReference type="SAM" id="Phobius"/>
    </source>
</evidence>
<dbReference type="RefSeq" id="WP_341418357.1">
    <property type="nucleotide sequence ID" value="NZ_JBBPCC010000019.1"/>
</dbReference>
<protein>
    <submittedName>
        <fullName evidence="6">AraC family transcriptional regulator</fullName>
    </submittedName>
</protein>
<keyword evidence="7" id="KW-1185">Reference proteome</keyword>
<proteinExistence type="predicted"/>
<evidence type="ECO:0000256" key="2">
    <source>
        <dbReference type="ARBA" id="ARBA00023125"/>
    </source>
</evidence>
<organism evidence="6 7">
    <name type="scientific">Paenibacillus filicis</name>
    <dbReference type="NCBI Taxonomy" id="669464"/>
    <lineage>
        <taxon>Bacteria</taxon>
        <taxon>Bacillati</taxon>
        <taxon>Bacillota</taxon>
        <taxon>Bacilli</taxon>
        <taxon>Bacillales</taxon>
        <taxon>Paenibacillaceae</taxon>
        <taxon>Paenibacillus</taxon>
    </lineage>
</organism>
<dbReference type="InterPro" id="IPR009057">
    <property type="entry name" value="Homeodomain-like_sf"/>
</dbReference>
<evidence type="ECO:0000313" key="7">
    <source>
        <dbReference type="Proteomes" id="UP001469365"/>
    </source>
</evidence>
<keyword evidence="2" id="KW-0238">DNA-binding</keyword>
<evidence type="ECO:0000256" key="1">
    <source>
        <dbReference type="ARBA" id="ARBA00023015"/>
    </source>
</evidence>
<name>A0ABU9DQT9_9BACL</name>
<dbReference type="InterPro" id="IPR018062">
    <property type="entry name" value="HTH_AraC-typ_CS"/>
</dbReference>
<gene>
    <name evidence="6" type="ORF">WMW72_25305</name>
</gene>
<evidence type="ECO:0000313" key="6">
    <source>
        <dbReference type="EMBL" id="MEK8131229.1"/>
    </source>
</evidence>
<dbReference type="PANTHER" id="PTHR43280">
    <property type="entry name" value="ARAC-FAMILY TRANSCRIPTIONAL REGULATOR"/>
    <property type="match status" value="1"/>
</dbReference>
<keyword evidence="1" id="KW-0805">Transcription regulation</keyword>
<feature type="transmembrane region" description="Helical" evidence="4">
    <location>
        <begin position="306"/>
        <end position="329"/>
    </location>
</feature>
<keyword evidence="4" id="KW-1133">Transmembrane helix</keyword>
<evidence type="ECO:0000256" key="3">
    <source>
        <dbReference type="ARBA" id="ARBA00023163"/>
    </source>
</evidence>
<dbReference type="InterPro" id="IPR018060">
    <property type="entry name" value="HTH_AraC"/>
</dbReference>
<feature type="domain" description="HTH araC/xylS-type" evidence="5">
    <location>
        <begin position="685"/>
        <end position="782"/>
    </location>
</feature>
<sequence length="784" mass="90609">MLYAWRQLWHWWTQRTGQSQFYRKSLILVLCITSLPTAVIGITSYVTGRAHIEREIARSHEALLKKTIDRMNDNFAQLELAATQWSFDSRLDAKLRDIKLNEEYNVTQGLYRFLGVMKGAYPLIDRVDLYLDKDQPAIISDIDGIVPITRQQDQLQFQNLLTHSRGVFWDDTLTKVNARSNEPYLALVHKLPSIGQPYGALIFYLDKTRLVQMVEEMSTDNDGASFLMGKDGHLIISRPAADADHAALETAIRSQVLQSGETNGTSILQWKGQSYNVSHGEFTRLGAQWKYSTATSLNQLTAPVVIMSRIMLGVGLFGLLLAVLLSWMASKRIYRPIGRLFNVVRDHSVHTSELWRDRDELAFIESRWKHLNQESKELETRLEQAYPSLRAAFLMQLVHGHFYSLSEAETRSRMGSFGWQSESQWFVLLLVQTSGFAKQDGRFLESEEQLVTFAAANIAQELVRTRSHQAEIINFQDLTVGILLSYPMDRTKQQVKEELYWLSDDLVRTISSLLKMQTAVCIGHITSQVREIPQLLPYLRNAIRYRDLKEDCQVLDLEEMLPTVHNSRISYPFEMEKELMQVIRMGQSEQAMRHIHLFIGELVREAGSEKLLQEGSLQVLGSILHTMLETGFPPHDVFGSQNLYEQLNQLREPEQMIRFFQLKVIAPYIRKLNEHQDLHMKQLVEQVTDRIRQRYASDISLEECADAFGVTPYALSKAFKQIHGMNYIDYLIRLRMDKAKELLDSTSLKINEIAEQVGYQPSYFIRLFKKFEDMTPGQYRERSM</sequence>
<dbReference type="SUPFAM" id="SSF46689">
    <property type="entry name" value="Homeodomain-like"/>
    <property type="match status" value="2"/>
</dbReference>
<dbReference type="Gene3D" id="1.10.10.60">
    <property type="entry name" value="Homeodomain-like"/>
    <property type="match status" value="2"/>
</dbReference>
<keyword evidence="3" id="KW-0804">Transcription</keyword>
<dbReference type="Proteomes" id="UP001469365">
    <property type="component" value="Unassembled WGS sequence"/>
</dbReference>
<dbReference type="PROSITE" id="PS00041">
    <property type="entry name" value="HTH_ARAC_FAMILY_1"/>
    <property type="match status" value="1"/>
</dbReference>
<keyword evidence="4" id="KW-0472">Membrane</keyword>
<evidence type="ECO:0000259" key="5">
    <source>
        <dbReference type="PROSITE" id="PS01124"/>
    </source>
</evidence>
<dbReference type="PROSITE" id="PS01124">
    <property type="entry name" value="HTH_ARAC_FAMILY_2"/>
    <property type="match status" value="1"/>
</dbReference>
<accession>A0ABU9DQT9</accession>
<dbReference type="PANTHER" id="PTHR43280:SF28">
    <property type="entry name" value="HTH-TYPE TRANSCRIPTIONAL ACTIVATOR RHAS"/>
    <property type="match status" value="1"/>
</dbReference>
<feature type="transmembrane region" description="Helical" evidence="4">
    <location>
        <begin position="25"/>
        <end position="46"/>
    </location>
</feature>
<dbReference type="SMART" id="SM00342">
    <property type="entry name" value="HTH_ARAC"/>
    <property type="match status" value="1"/>
</dbReference>
<comment type="caution">
    <text evidence="6">The sequence shown here is derived from an EMBL/GenBank/DDBJ whole genome shotgun (WGS) entry which is preliminary data.</text>
</comment>
<reference evidence="6 7" key="1">
    <citation type="submission" date="2024-04" db="EMBL/GenBank/DDBJ databases">
        <title>draft genome sequnece of Paenibacillus filicis.</title>
        <authorList>
            <person name="Kim D.-U."/>
        </authorList>
    </citation>
    <scope>NUCLEOTIDE SEQUENCE [LARGE SCALE GENOMIC DNA]</scope>
    <source>
        <strain evidence="6 7">KACC14197</strain>
    </source>
</reference>
<keyword evidence="4" id="KW-0812">Transmembrane</keyword>